<name>A0A0M3K1Q8_ANISI</name>
<organism evidence="4">
    <name type="scientific">Anisakis simplex</name>
    <name type="common">Herring worm</name>
    <dbReference type="NCBI Taxonomy" id="6269"/>
    <lineage>
        <taxon>Eukaryota</taxon>
        <taxon>Metazoa</taxon>
        <taxon>Ecdysozoa</taxon>
        <taxon>Nematoda</taxon>
        <taxon>Chromadorea</taxon>
        <taxon>Rhabditida</taxon>
        <taxon>Spirurina</taxon>
        <taxon>Ascaridomorpha</taxon>
        <taxon>Ascaridoidea</taxon>
        <taxon>Anisakidae</taxon>
        <taxon>Anisakis</taxon>
        <taxon>Anisakis simplex complex</taxon>
    </lineage>
</organism>
<accession>A0A0M3K1Q8</accession>
<reference evidence="4" key="1">
    <citation type="submission" date="2017-02" db="UniProtKB">
        <authorList>
            <consortium name="WormBaseParasite"/>
        </authorList>
    </citation>
    <scope>IDENTIFICATION</scope>
</reference>
<evidence type="ECO:0000256" key="1">
    <source>
        <dbReference type="SAM" id="MobiDB-lite"/>
    </source>
</evidence>
<protein>
    <submittedName>
        <fullName evidence="4">Aa_trans domain-containing protein</fullName>
    </submittedName>
</protein>
<reference evidence="2 3" key="2">
    <citation type="submission" date="2018-11" db="EMBL/GenBank/DDBJ databases">
        <authorList>
            <consortium name="Pathogen Informatics"/>
        </authorList>
    </citation>
    <scope>NUCLEOTIDE SEQUENCE [LARGE SCALE GENOMIC DNA]</scope>
</reference>
<evidence type="ECO:0000313" key="4">
    <source>
        <dbReference type="WBParaSite" id="ASIM_0001481201-mRNA-1"/>
    </source>
</evidence>
<feature type="region of interest" description="Disordered" evidence="1">
    <location>
        <begin position="1"/>
        <end position="44"/>
    </location>
</feature>
<dbReference type="EMBL" id="UYRR01031664">
    <property type="protein sequence ID" value="VDK51788.1"/>
    <property type="molecule type" value="Genomic_DNA"/>
</dbReference>
<feature type="compositionally biased region" description="Low complexity" evidence="1">
    <location>
        <begin position="33"/>
        <end position="43"/>
    </location>
</feature>
<dbReference type="Proteomes" id="UP000267096">
    <property type="component" value="Unassembled WGS sequence"/>
</dbReference>
<evidence type="ECO:0000313" key="2">
    <source>
        <dbReference type="EMBL" id="VDK51788.1"/>
    </source>
</evidence>
<dbReference type="WBParaSite" id="ASIM_0001481201-mRNA-1">
    <property type="protein sequence ID" value="ASIM_0001481201-mRNA-1"/>
    <property type="gene ID" value="ASIM_0001481201"/>
</dbReference>
<dbReference type="AlphaFoldDB" id="A0A0M3K1Q8"/>
<keyword evidence="3" id="KW-1185">Reference proteome</keyword>
<sequence length="67" mass="7282">MAREKMHSTSAEEVATNGGQELDPQPTTPPKNQPNAAPPSNKNHYQHVIAATVMFSLITNAYYNIGT</sequence>
<evidence type="ECO:0000313" key="3">
    <source>
        <dbReference type="Proteomes" id="UP000267096"/>
    </source>
</evidence>
<gene>
    <name evidence="2" type="ORF">ASIM_LOCUS14222</name>
</gene>
<proteinExistence type="predicted"/>